<reference evidence="1 2" key="1">
    <citation type="journal article" date="2012" name="J. Bacteriol.">
        <title>Draft Genome Sequence of Oceaniovalibus guishaninsula JLT2003T.</title>
        <authorList>
            <person name="Tang K."/>
            <person name="Liu K."/>
            <person name="Jiao N."/>
        </authorList>
    </citation>
    <scope>NUCLEOTIDE SEQUENCE [LARGE SCALE GENOMIC DNA]</scope>
    <source>
        <strain evidence="1 2">JLT2003</strain>
    </source>
</reference>
<dbReference type="EMBL" id="AMGO01000010">
    <property type="protein sequence ID" value="EKE45223.1"/>
    <property type="molecule type" value="Genomic_DNA"/>
</dbReference>
<evidence type="ECO:0000313" key="1">
    <source>
        <dbReference type="EMBL" id="EKE45223.1"/>
    </source>
</evidence>
<name>K2HCU1_9RHOB</name>
<accession>K2HCU1</accession>
<comment type="caution">
    <text evidence="1">The sequence shown here is derived from an EMBL/GenBank/DDBJ whole genome shotgun (WGS) entry which is preliminary data.</text>
</comment>
<dbReference type="Pfam" id="PF07310">
    <property type="entry name" value="PAS_5"/>
    <property type="match status" value="1"/>
</dbReference>
<sequence>MNIGSDTVAGAGHVVSLVDGHLAPTGDPLALLSRFWQARCDGRIMPQRADMDPRGIAAILDRVFMVERIAPGVCRLRLGGAHLADLMGMDVRGMPLSAFFVPDARAALADAVEAVFAEPARIELTLTGPRAGLFGRVKGRLLMLPLRGRDGAVVSAIGCLDSDAAPGRAPQRFTISAQDRRTLIGYGDRDEAESTDGDPFAEADAARAVARRRASLHLVHSA</sequence>
<dbReference type="OrthoDB" id="8478628at2"/>
<proteinExistence type="predicted"/>
<dbReference type="AlphaFoldDB" id="K2HCU1"/>
<keyword evidence="2" id="KW-1185">Reference proteome</keyword>
<dbReference type="InterPro" id="IPR009922">
    <property type="entry name" value="DUF1457"/>
</dbReference>
<organism evidence="1 2">
    <name type="scientific">Oceaniovalibus guishaninsula JLT2003</name>
    <dbReference type="NCBI Taxonomy" id="1231392"/>
    <lineage>
        <taxon>Bacteria</taxon>
        <taxon>Pseudomonadati</taxon>
        <taxon>Pseudomonadota</taxon>
        <taxon>Alphaproteobacteria</taxon>
        <taxon>Rhodobacterales</taxon>
        <taxon>Roseobacteraceae</taxon>
        <taxon>Oceaniovalibus</taxon>
    </lineage>
</organism>
<dbReference type="Proteomes" id="UP000006765">
    <property type="component" value="Unassembled WGS sequence"/>
</dbReference>
<dbReference type="eggNOG" id="COG5388">
    <property type="taxonomic scope" value="Bacteria"/>
</dbReference>
<evidence type="ECO:0000313" key="2">
    <source>
        <dbReference type="Proteomes" id="UP000006765"/>
    </source>
</evidence>
<dbReference type="STRING" id="1231392.OCGS_0701"/>
<dbReference type="RefSeq" id="WP_007425854.1">
    <property type="nucleotide sequence ID" value="NZ_AMGO01000010.1"/>
</dbReference>
<evidence type="ECO:0008006" key="3">
    <source>
        <dbReference type="Google" id="ProtNLM"/>
    </source>
</evidence>
<gene>
    <name evidence="1" type="ORF">OCGS_0701</name>
</gene>
<protein>
    <recommendedName>
        <fullName evidence="3">PAS domain-containing protein</fullName>
    </recommendedName>
</protein>